<keyword evidence="3" id="KW-1185">Reference proteome</keyword>
<keyword evidence="1" id="KW-1133">Transmembrane helix</keyword>
<feature type="transmembrane region" description="Helical" evidence="1">
    <location>
        <begin position="6"/>
        <end position="27"/>
    </location>
</feature>
<organism evidence="3 4">
    <name type="scientific">Parastrongyloides trichosuri</name>
    <name type="common">Possum-specific nematode worm</name>
    <dbReference type="NCBI Taxonomy" id="131310"/>
    <lineage>
        <taxon>Eukaryota</taxon>
        <taxon>Metazoa</taxon>
        <taxon>Ecdysozoa</taxon>
        <taxon>Nematoda</taxon>
        <taxon>Chromadorea</taxon>
        <taxon>Rhabditida</taxon>
        <taxon>Tylenchina</taxon>
        <taxon>Panagrolaimomorpha</taxon>
        <taxon>Strongyloidoidea</taxon>
        <taxon>Strongyloididae</taxon>
        <taxon>Parastrongyloides</taxon>
    </lineage>
</organism>
<protein>
    <submittedName>
        <fullName evidence="4">DUF148 domain-containing protein</fullName>
    </submittedName>
</protein>
<reference evidence="4" key="1">
    <citation type="submission" date="2017-02" db="UniProtKB">
        <authorList>
            <consortium name="WormBaseParasite"/>
        </authorList>
    </citation>
    <scope>IDENTIFICATION</scope>
</reference>
<dbReference type="Proteomes" id="UP000038045">
    <property type="component" value="Unplaced"/>
</dbReference>
<dbReference type="AlphaFoldDB" id="A0A0N4ZDH9"/>
<dbReference type="PANTHER" id="PTHR21593:SF36">
    <property type="entry name" value="DUF148 DOMAIN-CONTAINING PROTEIN-RELATED"/>
    <property type="match status" value="1"/>
</dbReference>
<keyword evidence="1" id="KW-0812">Transmembrane</keyword>
<accession>A0A0N4ZDH9</accession>
<feature type="domain" description="SXP/RAL-2 family protein Ani s 5-like cation-binding" evidence="2">
    <location>
        <begin position="130"/>
        <end position="240"/>
    </location>
</feature>
<dbReference type="InterPro" id="IPR003677">
    <property type="entry name" value="ANIS5_cation-bd"/>
</dbReference>
<evidence type="ECO:0000259" key="2">
    <source>
        <dbReference type="Pfam" id="PF02520"/>
    </source>
</evidence>
<evidence type="ECO:0000313" key="3">
    <source>
        <dbReference type="Proteomes" id="UP000038045"/>
    </source>
</evidence>
<keyword evidence="1" id="KW-0472">Membrane</keyword>
<evidence type="ECO:0000313" key="4">
    <source>
        <dbReference type="WBParaSite" id="PTRK_0000564200.1"/>
    </source>
</evidence>
<name>A0A0N4ZDH9_PARTI</name>
<sequence>MNIQYMLIISFLFLINFYIIKLIAVDVNKIDDIEIRNISQYSLISDTTNPTIISTFSSNDEEIQLSDPVTTQYIFQTTESINDSLLDNDFNGKLFDDTTFINNTIMNNDKLSSVINSDIPKFLSLSNDDAKKLYYEIQQNTNMKKSNIEKASMLWAQEQGETIYELYKEYLKKYDEEKTAHTNHISSIINTLPEEAKDVHKKIQYILDNTNITKSEEENLISKVLGSVNQTIVDTLMKINDGA</sequence>
<dbReference type="WBParaSite" id="PTRK_0000564200.1">
    <property type="protein sequence ID" value="PTRK_0000564200.1"/>
    <property type="gene ID" value="PTRK_0000564200"/>
</dbReference>
<dbReference type="PANTHER" id="PTHR21593">
    <property type="entry name" value="PRION-LIKE- Q/N-RICH -DOMAIN-BEARING PROTEIN PROTEIN"/>
    <property type="match status" value="1"/>
</dbReference>
<proteinExistence type="predicted"/>
<dbReference type="Pfam" id="PF02520">
    <property type="entry name" value="ANIS5_cation-bd"/>
    <property type="match status" value="1"/>
</dbReference>
<dbReference type="InterPro" id="IPR052823">
    <property type="entry name" value="SXP/RAL-2_related"/>
</dbReference>
<evidence type="ECO:0000256" key="1">
    <source>
        <dbReference type="SAM" id="Phobius"/>
    </source>
</evidence>